<comment type="similarity">
    <text evidence="11 13">Belongs to the DnaJ family.</text>
</comment>
<feature type="binding site" evidence="13">
    <location>
        <position position="204"/>
    </location>
    <ligand>
        <name>Zn(2+)</name>
        <dbReference type="ChEBI" id="CHEBI:29105"/>
        <label>1</label>
    </ligand>
</feature>
<feature type="binding site" evidence="13">
    <location>
        <position position="164"/>
    </location>
    <ligand>
        <name>Zn(2+)</name>
        <dbReference type="ChEBI" id="CHEBI:29105"/>
        <label>2</label>
    </ligand>
</feature>
<dbReference type="GO" id="GO:0042026">
    <property type="term" value="P:protein refolding"/>
    <property type="evidence" value="ECO:0007669"/>
    <property type="project" value="TreeGrafter"/>
</dbReference>
<dbReference type="PRINTS" id="PR00625">
    <property type="entry name" value="JDOMAIN"/>
</dbReference>
<dbReference type="InterPro" id="IPR001623">
    <property type="entry name" value="DnaJ_domain"/>
</dbReference>
<evidence type="ECO:0000256" key="11">
    <source>
        <dbReference type="ARBA" id="ARBA00061004"/>
    </source>
</evidence>
<dbReference type="InterPro" id="IPR012724">
    <property type="entry name" value="DnaJ"/>
</dbReference>
<feature type="binding site" evidence="13">
    <location>
        <position position="207"/>
    </location>
    <ligand>
        <name>Zn(2+)</name>
        <dbReference type="ChEBI" id="CHEBI:29105"/>
        <label>1</label>
    </ligand>
</feature>
<evidence type="ECO:0000256" key="14">
    <source>
        <dbReference type="PROSITE-ProRule" id="PRU00546"/>
    </source>
</evidence>
<dbReference type="InterPro" id="IPR002939">
    <property type="entry name" value="DnaJ_C"/>
</dbReference>
<evidence type="ECO:0000256" key="1">
    <source>
        <dbReference type="ARBA" id="ARBA00004496"/>
    </source>
</evidence>
<evidence type="ECO:0000256" key="6">
    <source>
        <dbReference type="ARBA" id="ARBA00022737"/>
    </source>
</evidence>
<evidence type="ECO:0000259" key="16">
    <source>
        <dbReference type="PROSITE" id="PS51188"/>
    </source>
</evidence>
<keyword evidence="9 13" id="KW-0346">Stress response</keyword>
<dbReference type="Gene3D" id="2.10.230.10">
    <property type="entry name" value="Heat shock protein DnaJ, cysteine-rich domain"/>
    <property type="match status" value="1"/>
</dbReference>
<dbReference type="PROSITE" id="PS51188">
    <property type="entry name" value="ZF_CR"/>
    <property type="match status" value="1"/>
</dbReference>
<keyword evidence="7 13" id="KW-0863">Zinc-finger</keyword>
<name>A0A3S8RND1_9FIRM</name>
<gene>
    <name evidence="13 17" type="primary">dnaJ</name>
    <name evidence="17" type="ORF">EEI45_06935</name>
</gene>
<evidence type="ECO:0000313" key="17">
    <source>
        <dbReference type="EMBL" id="AZK44495.1"/>
    </source>
</evidence>
<evidence type="ECO:0000256" key="8">
    <source>
        <dbReference type="ARBA" id="ARBA00022833"/>
    </source>
</evidence>
<feature type="binding site" evidence="13">
    <location>
        <position position="167"/>
    </location>
    <ligand>
        <name>Zn(2+)</name>
        <dbReference type="ChEBI" id="CHEBI:29105"/>
        <label>2</label>
    </ligand>
</feature>
<dbReference type="EMBL" id="CP034234">
    <property type="protein sequence ID" value="AZK44495.1"/>
    <property type="molecule type" value="Genomic_DNA"/>
</dbReference>
<comment type="subunit">
    <text evidence="2 13">Homodimer.</text>
</comment>
<dbReference type="GO" id="GO:0009408">
    <property type="term" value="P:response to heat"/>
    <property type="evidence" value="ECO:0007669"/>
    <property type="project" value="InterPro"/>
</dbReference>
<feature type="binding site" evidence="13">
    <location>
        <position position="193"/>
    </location>
    <ligand>
        <name>Zn(2+)</name>
        <dbReference type="ChEBI" id="CHEBI:29105"/>
        <label>2</label>
    </ligand>
</feature>
<dbReference type="GO" id="GO:0008270">
    <property type="term" value="F:zinc ion binding"/>
    <property type="evidence" value="ECO:0007669"/>
    <property type="project" value="UniProtKB-UniRule"/>
</dbReference>
<evidence type="ECO:0000256" key="3">
    <source>
        <dbReference type="ARBA" id="ARBA00022490"/>
    </source>
</evidence>
<keyword evidence="8 13" id="KW-0862">Zinc</keyword>
<dbReference type="Proteomes" id="UP000278804">
    <property type="component" value="Chromosome"/>
</dbReference>
<feature type="repeat" description="CXXCXGXG motif" evidence="13">
    <location>
        <begin position="190"/>
        <end position="197"/>
    </location>
</feature>
<feature type="binding site" evidence="13">
    <location>
        <position position="147"/>
    </location>
    <ligand>
        <name>Zn(2+)</name>
        <dbReference type="ChEBI" id="CHEBI:29105"/>
        <label>1</label>
    </ligand>
</feature>
<evidence type="ECO:0000256" key="10">
    <source>
        <dbReference type="ARBA" id="ARBA00023186"/>
    </source>
</evidence>
<dbReference type="Gene3D" id="2.60.260.20">
    <property type="entry name" value="Urease metallochaperone UreE, N-terminal domain"/>
    <property type="match status" value="2"/>
</dbReference>
<keyword evidence="18" id="KW-1185">Reference proteome</keyword>
<evidence type="ECO:0000256" key="13">
    <source>
        <dbReference type="HAMAP-Rule" id="MF_01152"/>
    </source>
</evidence>
<dbReference type="KEGG" id="eri:EEI45_06935"/>
<reference evidence="17 18" key="1">
    <citation type="journal article" date="2020" name="Int. J. Syst. Evol. Microbiol.">
        <title>Description of Erysipelothrix piscisicarius sp. nov., an emergent fish pathogen, and assessment of virulence using a tiger barb (Puntigrus tetrazona) infection model.</title>
        <authorList>
            <person name="Pomaranski E.K."/>
            <person name="Griffin M.J."/>
            <person name="Camus A.C."/>
            <person name="Armwood A.R."/>
            <person name="Shelley J."/>
            <person name="Waldbieser G.C."/>
            <person name="LaFrentz B.R."/>
            <person name="Garcia J.C."/>
            <person name="Yanong R."/>
            <person name="Soto E."/>
        </authorList>
    </citation>
    <scope>NUCLEOTIDE SEQUENCE [LARGE SCALE GENOMIC DNA]</scope>
    <source>
        <strain evidence="17 18">15TAL0474</strain>
    </source>
</reference>
<dbReference type="SMART" id="SM00271">
    <property type="entry name" value="DnaJ"/>
    <property type="match status" value="1"/>
</dbReference>
<dbReference type="InterPro" id="IPR018253">
    <property type="entry name" value="DnaJ_domain_CS"/>
</dbReference>
<dbReference type="InterPro" id="IPR008971">
    <property type="entry name" value="HSP40/DnaJ_pept-bd"/>
</dbReference>
<feature type="zinc finger region" description="CR-type" evidence="14">
    <location>
        <begin position="134"/>
        <end position="216"/>
    </location>
</feature>
<comment type="cofactor">
    <cofactor evidence="13">
        <name>Zn(2+)</name>
        <dbReference type="ChEBI" id="CHEBI:29105"/>
    </cofactor>
    <text evidence="13">Binds 2 Zn(2+) ions per monomer.</text>
</comment>
<dbReference type="PANTHER" id="PTHR43096:SF48">
    <property type="entry name" value="CHAPERONE PROTEIN DNAJ"/>
    <property type="match status" value="1"/>
</dbReference>
<dbReference type="GO" id="GO:0005737">
    <property type="term" value="C:cytoplasm"/>
    <property type="evidence" value="ECO:0007669"/>
    <property type="project" value="UniProtKB-SubCell"/>
</dbReference>
<feature type="binding site" evidence="13">
    <location>
        <position position="190"/>
    </location>
    <ligand>
        <name>Zn(2+)</name>
        <dbReference type="ChEBI" id="CHEBI:29105"/>
        <label>2</label>
    </ligand>
</feature>
<protein>
    <recommendedName>
        <fullName evidence="12 13">Chaperone protein DnaJ</fullName>
    </recommendedName>
</protein>
<dbReference type="GO" id="GO:0031072">
    <property type="term" value="F:heat shock protein binding"/>
    <property type="evidence" value="ECO:0007669"/>
    <property type="project" value="InterPro"/>
</dbReference>
<feature type="domain" description="J" evidence="15">
    <location>
        <begin position="6"/>
        <end position="70"/>
    </location>
</feature>
<evidence type="ECO:0000256" key="2">
    <source>
        <dbReference type="ARBA" id="ARBA00011738"/>
    </source>
</evidence>
<accession>A0A3S8RND1</accession>
<feature type="repeat" description="CXXCXGXG motif" evidence="13">
    <location>
        <begin position="147"/>
        <end position="154"/>
    </location>
</feature>
<dbReference type="Pfam" id="PF00226">
    <property type="entry name" value="DnaJ"/>
    <property type="match status" value="1"/>
</dbReference>
<dbReference type="SUPFAM" id="SSF46565">
    <property type="entry name" value="Chaperone J-domain"/>
    <property type="match status" value="1"/>
</dbReference>
<dbReference type="FunFam" id="2.10.230.10:FF:000002">
    <property type="entry name" value="Molecular chaperone DnaJ"/>
    <property type="match status" value="1"/>
</dbReference>
<dbReference type="SUPFAM" id="SSF49493">
    <property type="entry name" value="HSP40/DnaJ peptide-binding domain"/>
    <property type="match status" value="2"/>
</dbReference>
<dbReference type="FunFam" id="2.60.260.20:FF:000004">
    <property type="entry name" value="Molecular chaperone DnaJ"/>
    <property type="match status" value="1"/>
</dbReference>
<feature type="repeat" description="CXXCXGXG motif" evidence="13">
    <location>
        <begin position="204"/>
        <end position="211"/>
    </location>
</feature>
<dbReference type="PROSITE" id="PS00636">
    <property type="entry name" value="DNAJ_1"/>
    <property type="match status" value="1"/>
</dbReference>
<dbReference type="InterPro" id="IPR036869">
    <property type="entry name" value="J_dom_sf"/>
</dbReference>
<dbReference type="HAMAP" id="MF_01152">
    <property type="entry name" value="DnaJ"/>
    <property type="match status" value="1"/>
</dbReference>
<dbReference type="NCBIfam" id="NF008035">
    <property type="entry name" value="PRK10767.1"/>
    <property type="match status" value="1"/>
</dbReference>
<evidence type="ECO:0000256" key="4">
    <source>
        <dbReference type="ARBA" id="ARBA00022705"/>
    </source>
</evidence>
<dbReference type="CDD" id="cd06257">
    <property type="entry name" value="DnaJ"/>
    <property type="match status" value="1"/>
</dbReference>
<dbReference type="InterPro" id="IPR036410">
    <property type="entry name" value="HSP_DnaJ_Cys-rich_dom_sf"/>
</dbReference>
<keyword evidence="10 13" id="KW-0143">Chaperone</keyword>
<keyword evidence="6 13" id="KW-0677">Repeat</keyword>
<organism evidence="17 18">
    <name type="scientific">Erysipelothrix piscisicarius</name>
    <dbReference type="NCBI Taxonomy" id="2485784"/>
    <lineage>
        <taxon>Bacteria</taxon>
        <taxon>Bacillati</taxon>
        <taxon>Bacillota</taxon>
        <taxon>Erysipelotrichia</taxon>
        <taxon>Erysipelotrichales</taxon>
        <taxon>Erysipelotrichaceae</taxon>
        <taxon>Erysipelothrix</taxon>
    </lineage>
</organism>
<dbReference type="PANTHER" id="PTHR43096">
    <property type="entry name" value="DNAJ HOMOLOG 1, MITOCHONDRIAL-RELATED"/>
    <property type="match status" value="1"/>
</dbReference>
<feature type="binding site" evidence="13">
    <location>
        <position position="150"/>
    </location>
    <ligand>
        <name>Zn(2+)</name>
        <dbReference type="ChEBI" id="CHEBI:29105"/>
        <label>1</label>
    </ligand>
</feature>
<feature type="repeat" description="CXXCXGXG motif" evidence="13">
    <location>
        <begin position="164"/>
        <end position="171"/>
    </location>
</feature>
<dbReference type="GO" id="GO:0006260">
    <property type="term" value="P:DNA replication"/>
    <property type="evidence" value="ECO:0007669"/>
    <property type="project" value="UniProtKB-KW"/>
</dbReference>
<evidence type="ECO:0000313" key="18">
    <source>
        <dbReference type="Proteomes" id="UP000278804"/>
    </source>
</evidence>
<comment type="subcellular location">
    <subcellularLocation>
        <location evidence="1 13">Cytoplasm</location>
    </subcellularLocation>
</comment>
<dbReference type="GO" id="GO:0051082">
    <property type="term" value="F:unfolded protein binding"/>
    <property type="evidence" value="ECO:0007669"/>
    <property type="project" value="UniProtKB-UniRule"/>
</dbReference>
<keyword evidence="5 13" id="KW-0479">Metal-binding</keyword>
<dbReference type="Pfam" id="PF01556">
    <property type="entry name" value="DnaJ_C"/>
    <property type="match status" value="1"/>
</dbReference>
<proteinExistence type="inferred from homology"/>
<dbReference type="GO" id="GO:0005524">
    <property type="term" value="F:ATP binding"/>
    <property type="evidence" value="ECO:0007669"/>
    <property type="project" value="InterPro"/>
</dbReference>
<comment type="domain">
    <text evidence="13">The J domain is necessary and sufficient to stimulate DnaK ATPase activity. Zinc center 1 plays an important role in the autonomous, DnaK-independent chaperone activity of DnaJ. Zinc center 2 is essential for interaction with DnaK and for DnaJ activity.</text>
</comment>
<dbReference type="RefSeq" id="WP_125164664.1">
    <property type="nucleotide sequence ID" value="NZ_CP034234.1"/>
</dbReference>
<evidence type="ECO:0000256" key="7">
    <source>
        <dbReference type="ARBA" id="ARBA00022771"/>
    </source>
</evidence>
<dbReference type="InterPro" id="IPR001305">
    <property type="entry name" value="HSP_DnaJ_Cys-rich_dom"/>
</dbReference>
<dbReference type="FunFam" id="1.10.287.110:FF:000031">
    <property type="entry name" value="Molecular chaperone DnaJ"/>
    <property type="match status" value="1"/>
</dbReference>
<dbReference type="Gene3D" id="1.10.287.110">
    <property type="entry name" value="DnaJ domain"/>
    <property type="match status" value="1"/>
</dbReference>
<feature type="domain" description="CR-type" evidence="16">
    <location>
        <begin position="134"/>
        <end position="216"/>
    </location>
</feature>
<keyword evidence="3 13" id="KW-0963">Cytoplasm</keyword>
<dbReference type="AlphaFoldDB" id="A0A3S8RND1"/>
<comment type="function">
    <text evidence="13">Participates actively in the response to hyperosmotic and heat shock by preventing the aggregation of stress-denatured proteins and by disaggregating proteins, also in an autonomous, DnaK-independent fashion. Unfolded proteins bind initially to DnaJ; upon interaction with the DnaJ-bound protein, DnaK hydrolyzes its bound ATP, resulting in the formation of a stable complex. GrpE releases ADP from DnaK; ATP binding to DnaK triggers the release of the substrate protein, thus completing the reaction cycle. Several rounds of ATP-dependent interactions between DnaJ, DnaK and GrpE are required for fully efficient folding. Also involved, together with DnaK and GrpE, in the DNA replication of plasmids through activation of initiation proteins.</text>
</comment>
<keyword evidence="4 13" id="KW-0235">DNA replication</keyword>
<dbReference type="Pfam" id="PF00684">
    <property type="entry name" value="DnaJ_CXXCXGXG"/>
    <property type="match status" value="1"/>
</dbReference>
<dbReference type="PROSITE" id="PS50076">
    <property type="entry name" value="DNAJ_2"/>
    <property type="match status" value="1"/>
</dbReference>
<dbReference type="SUPFAM" id="SSF57938">
    <property type="entry name" value="DnaJ/Hsp40 cysteine-rich domain"/>
    <property type="match status" value="1"/>
</dbReference>
<evidence type="ECO:0000256" key="9">
    <source>
        <dbReference type="ARBA" id="ARBA00023016"/>
    </source>
</evidence>
<evidence type="ECO:0000259" key="15">
    <source>
        <dbReference type="PROSITE" id="PS50076"/>
    </source>
</evidence>
<evidence type="ECO:0000256" key="12">
    <source>
        <dbReference type="ARBA" id="ARBA00067609"/>
    </source>
</evidence>
<sequence>MADKRDFYEILGVSKSATDAEIKKAYRQLAKKYHPDINKEDGAEAKFKEVQEAYEVLSDSQKRANYDQFGHAAFDQGAGGFGGGFSGGFDDFGDIFSSFFGGGGGGQRRNPNGPMKGQDRFMSMRIDFMEAVFGANKSVTLNVDEECTSCHGSGAHSKDDIKTCSRCGGTGQTVTQQRTPFGVFQSQATCPDCGGTGKTITKRCGECHGKGYNTKRVEVDIKIPAGIVTGQQLRVSGKGERGANGGPNGDLFIEIVVGTHKHFRREGNDIYINIPLSVIDATLGTEIEVPTVHGDVKLTIPAGTQPNTKFRLREKGVKDLRSGRMGDQYVEVKLEVPTKLSRQQREHLEALKETEVKGDSVFDRFKKAFK</sequence>
<dbReference type="CDD" id="cd10719">
    <property type="entry name" value="DnaJ_zf"/>
    <property type="match status" value="1"/>
</dbReference>
<dbReference type="NCBIfam" id="TIGR02349">
    <property type="entry name" value="DnaJ_bact"/>
    <property type="match status" value="1"/>
</dbReference>
<evidence type="ECO:0000256" key="5">
    <source>
        <dbReference type="ARBA" id="ARBA00022723"/>
    </source>
</evidence>
<dbReference type="CDD" id="cd10747">
    <property type="entry name" value="DnaJ_C"/>
    <property type="match status" value="1"/>
</dbReference>